<dbReference type="KEGG" id="pbr:PB2503_03512"/>
<sequence length="49" mass="5614">MRPVHEKAMPVILTEPEEWKAWLAGGEDSLKLQHPLDNDRLAIVGDPFY</sequence>
<dbReference type="Proteomes" id="UP000001302">
    <property type="component" value="Chromosome"/>
</dbReference>
<keyword evidence="2" id="KW-1185">Reference proteome</keyword>
<dbReference type="HOGENOM" id="CLU_3138685_0_0_5"/>
<organism evidence="1 2">
    <name type="scientific">Parvularcula bermudensis (strain ATCC BAA-594 / HTCC2503 / KCTC 12087)</name>
    <dbReference type="NCBI Taxonomy" id="314260"/>
    <lineage>
        <taxon>Bacteria</taxon>
        <taxon>Pseudomonadati</taxon>
        <taxon>Pseudomonadota</taxon>
        <taxon>Alphaproteobacteria</taxon>
        <taxon>Parvularculales</taxon>
        <taxon>Parvularculaceae</taxon>
        <taxon>Parvularcula</taxon>
    </lineage>
</organism>
<dbReference type="InterPro" id="IPR036590">
    <property type="entry name" value="SRAP-like"/>
</dbReference>
<dbReference type="eggNOG" id="COG2135">
    <property type="taxonomic scope" value="Bacteria"/>
</dbReference>
<proteinExistence type="predicted"/>
<name>E0TDM2_PARBH</name>
<dbReference type="EMBL" id="CP002156">
    <property type="protein sequence ID" value="ADM08777.1"/>
    <property type="molecule type" value="Genomic_DNA"/>
</dbReference>
<dbReference type="Gene3D" id="3.90.1680.10">
    <property type="entry name" value="SOS response associated peptidase-like"/>
    <property type="match status" value="1"/>
</dbReference>
<accession>E0TDM2</accession>
<protein>
    <recommendedName>
        <fullName evidence="3">Abasic site processing protein</fullName>
    </recommendedName>
</protein>
<dbReference type="AlphaFoldDB" id="E0TDM2"/>
<dbReference type="SUPFAM" id="SSF143081">
    <property type="entry name" value="BB1717-like"/>
    <property type="match status" value="1"/>
</dbReference>
<gene>
    <name evidence="1" type="ordered locus">PB2503_03512</name>
</gene>
<evidence type="ECO:0008006" key="3">
    <source>
        <dbReference type="Google" id="ProtNLM"/>
    </source>
</evidence>
<reference evidence="1 2" key="2">
    <citation type="journal article" date="2011" name="J. Bacteriol.">
        <title>Complete genome sequence of strain HTCC2503T of Parvularcula bermudensis, the type species of the order "Parvularculales" in the class Alphaproteobacteria.</title>
        <authorList>
            <person name="Oh H.M."/>
            <person name="Kang I."/>
            <person name="Vergin K.L."/>
            <person name="Kang D."/>
            <person name="Rhee K.H."/>
            <person name="Giovannoni S.J."/>
            <person name="Cho J.C."/>
        </authorList>
    </citation>
    <scope>NUCLEOTIDE SEQUENCE [LARGE SCALE GENOMIC DNA]</scope>
    <source>
        <strain evidence="2">ATCC BAA-594 / HTCC2503 / KCTC 12087</strain>
    </source>
</reference>
<evidence type="ECO:0000313" key="2">
    <source>
        <dbReference type="Proteomes" id="UP000001302"/>
    </source>
</evidence>
<evidence type="ECO:0000313" key="1">
    <source>
        <dbReference type="EMBL" id="ADM08777.1"/>
    </source>
</evidence>
<reference evidence="2" key="1">
    <citation type="submission" date="2010-08" db="EMBL/GenBank/DDBJ databases">
        <title>Genome sequence of Parvularcula bermudensis HTCC2503.</title>
        <authorList>
            <person name="Kang D.-M."/>
            <person name="Oh H.-M."/>
            <person name="Cho J.-C."/>
        </authorList>
    </citation>
    <scope>NUCLEOTIDE SEQUENCE [LARGE SCALE GENOMIC DNA]</scope>
    <source>
        <strain evidence="2">ATCC BAA-594 / HTCC2503 / KCTC 12087</strain>
    </source>
</reference>